<dbReference type="EMBL" id="AP017313">
    <property type="protein sequence ID" value="BAU52897.1"/>
    <property type="molecule type" value="Genomic_DNA"/>
</dbReference>
<dbReference type="RefSeq" id="WP_096350161.1">
    <property type="nucleotide sequence ID" value="NZ_AP017313.1"/>
</dbReference>
<gene>
    <name evidence="1" type="ORF">MgSA37_01061</name>
</gene>
<dbReference type="AlphaFoldDB" id="A0A110B1K5"/>
<reference evidence="1 2" key="1">
    <citation type="submission" date="2015-12" db="EMBL/GenBank/DDBJ databases">
        <title>Genome sequence of Mucilaginibacter gotjawali.</title>
        <authorList>
            <person name="Lee J.S."/>
            <person name="Lee K.C."/>
            <person name="Kim K.K."/>
            <person name="Lee B.W."/>
        </authorList>
    </citation>
    <scope>NUCLEOTIDE SEQUENCE [LARGE SCALE GENOMIC DNA]</scope>
    <source>
        <strain evidence="1 2">SA3-7</strain>
    </source>
</reference>
<evidence type="ECO:0000313" key="1">
    <source>
        <dbReference type="EMBL" id="BAU52897.1"/>
    </source>
</evidence>
<dbReference type="Proteomes" id="UP000218263">
    <property type="component" value="Chromosome"/>
</dbReference>
<accession>A0A110B1K5</accession>
<proteinExistence type="predicted"/>
<protein>
    <submittedName>
        <fullName evidence="1">Uncharacterized protein</fullName>
    </submittedName>
</protein>
<organism evidence="1 2">
    <name type="scientific">Mucilaginibacter gotjawali</name>
    <dbReference type="NCBI Taxonomy" id="1550579"/>
    <lineage>
        <taxon>Bacteria</taxon>
        <taxon>Pseudomonadati</taxon>
        <taxon>Bacteroidota</taxon>
        <taxon>Sphingobacteriia</taxon>
        <taxon>Sphingobacteriales</taxon>
        <taxon>Sphingobacteriaceae</taxon>
        <taxon>Mucilaginibacter</taxon>
    </lineage>
</organism>
<dbReference type="KEGG" id="mgot:MgSA37_01061"/>
<name>A0A110B1K5_9SPHI</name>
<sequence length="168" mass="18971">MKFLLTVSLACILTGSLKQPQQLEDSIENSKIKISNRNKNIYSLGSQYELKKTLGDIKGIKGKDEISGEPVYTYKFNGLKVYFIKQRFESATITNPSYFILLAGATFSVGDQIDKFKRYFPQSYKSASKGDNLVIYITNHKTITDAYISFAINKMGYITSIWIGNDNS</sequence>
<evidence type="ECO:0000313" key="2">
    <source>
        <dbReference type="Proteomes" id="UP000218263"/>
    </source>
</evidence>
<keyword evidence="2" id="KW-1185">Reference proteome</keyword>